<dbReference type="Proteomes" id="UP000053820">
    <property type="component" value="Unassembled WGS sequence"/>
</dbReference>
<feature type="compositionally biased region" description="Basic residues" evidence="1">
    <location>
        <begin position="1"/>
        <end position="16"/>
    </location>
</feature>
<accession>A0A0C9WFX5</accession>
<dbReference type="AlphaFoldDB" id="A0A0C9WFX5"/>
<evidence type="ECO:0000256" key="1">
    <source>
        <dbReference type="SAM" id="MobiDB-lite"/>
    </source>
</evidence>
<feature type="compositionally biased region" description="Acidic residues" evidence="1">
    <location>
        <begin position="91"/>
        <end position="107"/>
    </location>
</feature>
<evidence type="ECO:0000313" key="2">
    <source>
        <dbReference type="EMBL" id="KIJ65216.1"/>
    </source>
</evidence>
<proteinExistence type="predicted"/>
<sequence>MSARRSAARQQKRVRTRAQPITPPRSVSPVFMSPPRPEFDFVHVNNHAEEDDPNVEPDQDEMDWIGDKLSRLIEEGQKALGREIVVMSDSKEDEVDDGSGGWEEEEPSTAGPSISRRGSIRSLRRAHRPREIPLPPSYSTYPASPPSSSSPRKRRFDAESIHQSPGRSAYNALPGPSTPRRIARGPSVESETFAPIVSSFKEDESAWQSPELKESMERARAQYLQNRGW</sequence>
<dbReference type="OrthoDB" id="2507743at2759"/>
<gene>
    <name evidence="2" type="ORF">HYDPIDRAFT_111122</name>
</gene>
<keyword evidence="3" id="KW-1185">Reference proteome</keyword>
<name>A0A0C9WFX5_9AGAM</name>
<feature type="compositionally biased region" description="Low complexity" evidence="1">
    <location>
        <begin position="137"/>
        <end position="150"/>
    </location>
</feature>
<dbReference type="HOGENOM" id="CLU_032329_0_0_1"/>
<feature type="compositionally biased region" description="Basic residues" evidence="1">
    <location>
        <begin position="118"/>
        <end position="128"/>
    </location>
</feature>
<organism evidence="2 3">
    <name type="scientific">Hydnomerulius pinastri MD-312</name>
    <dbReference type="NCBI Taxonomy" id="994086"/>
    <lineage>
        <taxon>Eukaryota</taxon>
        <taxon>Fungi</taxon>
        <taxon>Dikarya</taxon>
        <taxon>Basidiomycota</taxon>
        <taxon>Agaricomycotina</taxon>
        <taxon>Agaricomycetes</taxon>
        <taxon>Agaricomycetidae</taxon>
        <taxon>Boletales</taxon>
        <taxon>Boletales incertae sedis</taxon>
        <taxon>Leucogyrophana</taxon>
    </lineage>
</organism>
<evidence type="ECO:0000313" key="3">
    <source>
        <dbReference type="Proteomes" id="UP000053820"/>
    </source>
</evidence>
<feature type="region of interest" description="Disordered" evidence="1">
    <location>
        <begin position="82"/>
        <end position="189"/>
    </location>
</feature>
<dbReference type="EMBL" id="KN839844">
    <property type="protein sequence ID" value="KIJ65216.1"/>
    <property type="molecule type" value="Genomic_DNA"/>
</dbReference>
<reference evidence="2 3" key="1">
    <citation type="submission" date="2014-04" db="EMBL/GenBank/DDBJ databases">
        <title>Evolutionary Origins and Diversification of the Mycorrhizal Mutualists.</title>
        <authorList>
            <consortium name="DOE Joint Genome Institute"/>
            <consortium name="Mycorrhizal Genomics Consortium"/>
            <person name="Kohler A."/>
            <person name="Kuo A."/>
            <person name="Nagy L.G."/>
            <person name="Floudas D."/>
            <person name="Copeland A."/>
            <person name="Barry K.W."/>
            <person name="Cichocki N."/>
            <person name="Veneault-Fourrey C."/>
            <person name="LaButti K."/>
            <person name="Lindquist E.A."/>
            <person name="Lipzen A."/>
            <person name="Lundell T."/>
            <person name="Morin E."/>
            <person name="Murat C."/>
            <person name="Riley R."/>
            <person name="Ohm R."/>
            <person name="Sun H."/>
            <person name="Tunlid A."/>
            <person name="Henrissat B."/>
            <person name="Grigoriev I.V."/>
            <person name="Hibbett D.S."/>
            <person name="Martin F."/>
        </authorList>
    </citation>
    <scope>NUCLEOTIDE SEQUENCE [LARGE SCALE GENOMIC DNA]</scope>
    <source>
        <strain evidence="2 3">MD-312</strain>
    </source>
</reference>
<protein>
    <submittedName>
        <fullName evidence="2">Uncharacterized protein</fullName>
    </submittedName>
</protein>
<feature type="region of interest" description="Disordered" evidence="1">
    <location>
        <begin position="1"/>
        <end position="34"/>
    </location>
</feature>